<keyword evidence="1" id="KW-1133">Transmembrane helix</keyword>
<feature type="transmembrane region" description="Helical" evidence="1">
    <location>
        <begin position="62"/>
        <end position="83"/>
    </location>
</feature>
<protein>
    <submittedName>
        <fullName evidence="2">Uncharacterized protein</fullName>
    </submittedName>
</protein>
<reference evidence="2 3" key="1">
    <citation type="submission" date="2019-08" db="EMBL/GenBank/DDBJ databases">
        <title>Bacillus genomes from the desert of Cuatro Cienegas, Coahuila.</title>
        <authorList>
            <person name="Olmedo-Alvarez G."/>
        </authorList>
    </citation>
    <scope>NUCLEOTIDE SEQUENCE [LARGE SCALE GENOMIC DNA]</scope>
    <source>
        <strain evidence="2 3">CH34_1T</strain>
    </source>
</reference>
<dbReference type="RefSeq" id="WP_148941119.1">
    <property type="nucleotide sequence ID" value="NZ_VTEI01000009.1"/>
</dbReference>
<name>A0A5D4NPB8_9BACI</name>
<sequence length="91" mass="9834">MTGHTIVKILYLSVSLIWLATKGRSLIERNDGYLIPIIVFGIGSGMMVLGTNHTNGWAGTGAVSDGLLVTGASLILFLIVFIFEEIKRRKG</sequence>
<feature type="transmembrane region" description="Helical" evidence="1">
    <location>
        <begin position="33"/>
        <end position="50"/>
    </location>
</feature>
<dbReference type="AlphaFoldDB" id="A0A5D4NPB8"/>
<evidence type="ECO:0000256" key="1">
    <source>
        <dbReference type="SAM" id="Phobius"/>
    </source>
</evidence>
<dbReference type="OrthoDB" id="2940108at2"/>
<keyword evidence="1" id="KW-0472">Membrane</keyword>
<organism evidence="2 3">
    <name type="scientific">Rossellomorea vietnamensis</name>
    <dbReference type="NCBI Taxonomy" id="218284"/>
    <lineage>
        <taxon>Bacteria</taxon>
        <taxon>Bacillati</taxon>
        <taxon>Bacillota</taxon>
        <taxon>Bacilli</taxon>
        <taxon>Bacillales</taxon>
        <taxon>Bacillaceae</taxon>
        <taxon>Rossellomorea</taxon>
    </lineage>
</organism>
<evidence type="ECO:0000313" key="2">
    <source>
        <dbReference type="EMBL" id="TYS15166.1"/>
    </source>
</evidence>
<keyword evidence="1" id="KW-0812">Transmembrane</keyword>
<dbReference type="Proteomes" id="UP000322267">
    <property type="component" value="Unassembled WGS sequence"/>
</dbReference>
<evidence type="ECO:0000313" key="3">
    <source>
        <dbReference type="Proteomes" id="UP000322267"/>
    </source>
</evidence>
<comment type="caution">
    <text evidence="2">The sequence shown here is derived from an EMBL/GenBank/DDBJ whole genome shotgun (WGS) entry which is preliminary data.</text>
</comment>
<accession>A0A5D4NPB8</accession>
<dbReference type="EMBL" id="VTEI01000009">
    <property type="protein sequence ID" value="TYS15166.1"/>
    <property type="molecule type" value="Genomic_DNA"/>
</dbReference>
<proteinExistence type="predicted"/>
<gene>
    <name evidence="2" type="ORF">FZC78_16050</name>
</gene>